<dbReference type="Proteomes" id="UP000176050">
    <property type="component" value="Chromosome"/>
</dbReference>
<dbReference type="EMBL" id="CP017478">
    <property type="protein sequence ID" value="AOW21101.1"/>
    <property type="molecule type" value="Genomic_DNA"/>
</dbReference>
<dbReference type="STRING" id="1850246.LPB138_10610"/>
<protein>
    <recommendedName>
        <fullName evidence="3">Secretion system C-terminal sorting domain-containing protein</fullName>
    </recommendedName>
</protein>
<feature type="signal peptide" evidence="2">
    <location>
        <begin position="1"/>
        <end position="20"/>
    </location>
</feature>
<reference evidence="4 5" key="1">
    <citation type="submission" date="2016-10" db="EMBL/GenBank/DDBJ databases">
        <title>Lutibacter sp. LPB0138, isolated from marine gastropod.</title>
        <authorList>
            <person name="Kim E."/>
            <person name="Yi H."/>
        </authorList>
    </citation>
    <scope>NUCLEOTIDE SEQUENCE [LARGE SCALE GENOMIC DNA]</scope>
    <source>
        <strain evidence="4 5">LPB0138</strain>
    </source>
</reference>
<keyword evidence="1 2" id="KW-0732">Signal</keyword>
<dbReference type="OrthoDB" id="1345084at2"/>
<dbReference type="KEGG" id="lul:LPB138_10610"/>
<evidence type="ECO:0000256" key="1">
    <source>
        <dbReference type="ARBA" id="ARBA00022729"/>
    </source>
</evidence>
<evidence type="ECO:0000256" key="2">
    <source>
        <dbReference type="SAM" id="SignalP"/>
    </source>
</evidence>
<feature type="chain" id="PRO_5009110925" description="Secretion system C-terminal sorting domain-containing protein" evidence="2">
    <location>
        <begin position="21"/>
        <end position="227"/>
    </location>
</feature>
<gene>
    <name evidence="4" type="ORF">LPB138_10610</name>
</gene>
<feature type="domain" description="Secretion system C-terminal sorting" evidence="3">
    <location>
        <begin position="160"/>
        <end position="224"/>
    </location>
</feature>
<dbReference type="Pfam" id="PF18962">
    <property type="entry name" value="Por_Secre_tail"/>
    <property type="match status" value="1"/>
</dbReference>
<evidence type="ECO:0000259" key="3">
    <source>
        <dbReference type="Pfam" id="PF18962"/>
    </source>
</evidence>
<organism evidence="4 5">
    <name type="scientific">Urechidicola croceus</name>
    <dbReference type="NCBI Taxonomy" id="1850246"/>
    <lineage>
        <taxon>Bacteria</taxon>
        <taxon>Pseudomonadati</taxon>
        <taxon>Bacteroidota</taxon>
        <taxon>Flavobacteriia</taxon>
        <taxon>Flavobacteriales</taxon>
        <taxon>Flavobacteriaceae</taxon>
        <taxon>Urechidicola</taxon>
    </lineage>
</organism>
<sequence>MDKKLLILFLFIFSIHCINAQDNVVHRANWCVAQENGGQELYSYEFGYDGLVNGKYSYKRIPANTAYGNSLEPPAQNNGTEDDSLGIAFDGTQWVFYQNSSITDILYTQNTHTTGVFPPDSGWVSDGVPCTNPDTTMVLLGNEVVLSTEKYALNNKEITIFPNPSSDYIEISNLSENVKCTISNITGQVVKNTTVSESSNRINISDLAKGFYILDLEGKKTIKLVKK</sequence>
<proteinExistence type="predicted"/>
<dbReference type="InterPro" id="IPR026444">
    <property type="entry name" value="Secre_tail"/>
</dbReference>
<evidence type="ECO:0000313" key="4">
    <source>
        <dbReference type="EMBL" id="AOW21101.1"/>
    </source>
</evidence>
<name>A0A1D8P951_9FLAO</name>
<evidence type="ECO:0000313" key="5">
    <source>
        <dbReference type="Proteomes" id="UP000176050"/>
    </source>
</evidence>
<accession>A0A1D8P951</accession>
<dbReference type="RefSeq" id="WP_070237265.1">
    <property type="nucleotide sequence ID" value="NZ_CP017478.1"/>
</dbReference>
<dbReference type="NCBIfam" id="TIGR04183">
    <property type="entry name" value="Por_Secre_tail"/>
    <property type="match status" value="1"/>
</dbReference>
<keyword evidence="5" id="KW-1185">Reference proteome</keyword>
<dbReference type="AlphaFoldDB" id="A0A1D8P951"/>